<dbReference type="Pfam" id="PF13614">
    <property type="entry name" value="AAA_31"/>
    <property type="match status" value="1"/>
</dbReference>
<dbReference type="InterPro" id="IPR050678">
    <property type="entry name" value="DNA_Partitioning_ATPase"/>
</dbReference>
<name>A0A3N1NVS4_9GAMM</name>
<reference evidence="2 3" key="1">
    <citation type="submission" date="2018-11" db="EMBL/GenBank/DDBJ databases">
        <title>Genomic Encyclopedia of Type Strains, Phase IV (KMG-IV): sequencing the most valuable type-strain genomes for metagenomic binning, comparative biology and taxonomic classification.</title>
        <authorList>
            <person name="Goeker M."/>
        </authorList>
    </citation>
    <scope>NUCLEOTIDE SEQUENCE [LARGE SCALE GENOMIC DNA]</scope>
    <source>
        <strain evidence="2 3">DSM 16974</strain>
    </source>
</reference>
<accession>A0A3N1NVS4</accession>
<dbReference type="PANTHER" id="PTHR13696:SF69">
    <property type="entry name" value="PLASMID PARTITIONING PROTEIN-RELATED"/>
    <property type="match status" value="1"/>
</dbReference>
<feature type="domain" description="AAA" evidence="1">
    <location>
        <begin position="1"/>
        <end position="180"/>
    </location>
</feature>
<dbReference type="CDD" id="cd02042">
    <property type="entry name" value="ParAB_family"/>
    <property type="match status" value="1"/>
</dbReference>
<protein>
    <submittedName>
        <fullName evidence="2">Chromosome partitioning protein</fullName>
    </submittedName>
</protein>
<evidence type="ECO:0000313" key="2">
    <source>
        <dbReference type="EMBL" id="ROQ19969.1"/>
    </source>
</evidence>
<gene>
    <name evidence="2" type="ORF">EDC38_0560</name>
</gene>
<comment type="caution">
    <text evidence="2">The sequence shown here is derived from an EMBL/GenBank/DDBJ whole genome shotgun (WGS) entry which is preliminary data.</text>
</comment>
<dbReference type="RefSeq" id="WP_123637230.1">
    <property type="nucleotide sequence ID" value="NZ_RJUK01000001.1"/>
</dbReference>
<dbReference type="InterPro" id="IPR025669">
    <property type="entry name" value="AAA_dom"/>
</dbReference>
<dbReference type="EMBL" id="RJUK01000001">
    <property type="protein sequence ID" value="ROQ19969.1"/>
    <property type="molecule type" value="Genomic_DNA"/>
</dbReference>
<proteinExistence type="predicted"/>
<sequence>MRVWSIANQKGGVGKTTTTVALGGLAAEQGRRVLLLDLDPHGSLSTYFRQDPDTARSSVFTLFEERKQLYPERVKQLIQKTDFDNLDLLPSATALATLERHAVGQEGMGLVLTRALAQVYDDYDLVLVDTPPLLGVLMINALAAAHRLVMPVQTEFLALKGLERMVNTLEMMSKSRKRPLEYHVVPVMFDRRTQASVSSLLTIRNTYPTQVWPGMIPVDTKFRDASKAGVPPHLFEPDSRGVDAYRSLYKWLLKKEPSTASVAAGSAT</sequence>
<keyword evidence="3" id="KW-1185">Reference proteome</keyword>
<dbReference type="SUPFAM" id="SSF52540">
    <property type="entry name" value="P-loop containing nucleoside triphosphate hydrolases"/>
    <property type="match status" value="1"/>
</dbReference>
<evidence type="ECO:0000313" key="3">
    <source>
        <dbReference type="Proteomes" id="UP000273643"/>
    </source>
</evidence>
<dbReference type="PANTHER" id="PTHR13696">
    <property type="entry name" value="P-LOOP CONTAINING NUCLEOSIDE TRIPHOSPHATE HYDROLASE"/>
    <property type="match status" value="1"/>
</dbReference>
<dbReference type="InterPro" id="IPR027417">
    <property type="entry name" value="P-loop_NTPase"/>
</dbReference>
<dbReference type="Gene3D" id="3.40.50.300">
    <property type="entry name" value="P-loop containing nucleotide triphosphate hydrolases"/>
    <property type="match status" value="1"/>
</dbReference>
<dbReference type="AlphaFoldDB" id="A0A3N1NVS4"/>
<dbReference type="Proteomes" id="UP000273643">
    <property type="component" value="Unassembled WGS sequence"/>
</dbReference>
<organism evidence="2 3">
    <name type="scientific">Marinimicrobium koreense</name>
    <dbReference type="NCBI Taxonomy" id="306545"/>
    <lineage>
        <taxon>Bacteria</taxon>
        <taxon>Pseudomonadati</taxon>
        <taxon>Pseudomonadota</taxon>
        <taxon>Gammaproteobacteria</taxon>
        <taxon>Cellvibrionales</taxon>
        <taxon>Cellvibrionaceae</taxon>
        <taxon>Marinimicrobium</taxon>
    </lineage>
</organism>
<dbReference type="OrthoDB" id="9815116at2"/>
<evidence type="ECO:0000259" key="1">
    <source>
        <dbReference type="Pfam" id="PF13614"/>
    </source>
</evidence>